<evidence type="ECO:0000313" key="7">
    <source>
        <dbReference type="Proteomes" id="UP000287651"/>
    </source>
</evidence>
<feature type="compositionally biased region" description="Basic residues" evidence="4">
    <location>
        <begin position="101"/>
        <end position="119"/>
    </location>
</feature>
<evidence type="ECO:0000256" key="4">
    <source>
        <dbReference type="SAM" id="MobiDB-lite"/>
    </source>
</evidence>
<comment type="similarity">
    <text evidence="1">Belongs to the CLV3/ESR signal peptide family.</text>
</comment>
<sequence>VQLPSSHPSCSGLTRSICHTQEPFSLDLVIHDLSPSPPPFTPSFMALRRSALVGLLWLTILLLLIHGWSHLRSRRRSSPSSVPRKLLVSYKFDPSAFNHTSHYRHHHRHHPRHHHRRQITHPSAEQPGRYDAEKRVVPTGPNPLHH</sequence>
<dbReference type="AlphaFoldDB" id="A0A426XSF0"/>
<dbReference type="Proteomes" id="UP000287651">
    <property type="component" value="Unassembled WGS sequence"/>
</dbReference>
<gene>
    <name evidence="6" type="ORF">B296_00057126</name>
</gene>
<protein>
    <recommendedName>
        <fullName evidence="8">CLAVATA3/ESR-like protein</fullName>
    </recommendedName>
</protein>
<comment type="caution">
    <text evidence="6">The sequence shown here is derived from an EMBL/GenBank/DDBJ whole genome shotgun (WGS) entry which is preliminary data.</text>
</comment>
<proteinExistence type="inferred from homology"/>
<dbReference type="GO" id="GO:0030154">
    <property type="term" value="P:cell differentiation"/>
    <property type="evidence" value="ECO:0007669"/>
    <property type="project" value="UniProtKB-KW"/>
</dbReference>
<keyword evidence="3" id="KW-0221">Differentiation</keyword>
<dbReference type="PANTHER" id="PTHR34359">
    <property type="entry name" value="CLAVATA3/ESR (CLE)-RELATED PROTEIN 10"/>
    <property type="match status" value="1"/>
</dbReference>
<evidence type="ECO:0000256" key="2">
    <source>
        <dbReference type="ARBA" id="ARBA00022473"/>
    </source>
</evidence>
<name>A0A426XSF0_ENSVE</name>
<feature type="region of interest" description="Disordered" evidence="4">
    <location>
        <begin position="101"/>
        <end position="146"/>
    </location>
</feature>
<evidence type="ECO:0000313" key="6">
    <source>
        <dbReference type="EMBL" id="RRT42437.1"/>
    </source>
</evidence>
<evidence type="ECO:0000256" key="1">
    <source>
        <dbReference type="ARBA" id="ARBA00005416"/>
    </source>
</evidence>
<keyword evidence="5" id="KW-1133">Transmembrane helix</keyword>
<feature type="transmembrane region" description="Helical" evidence="5">
    <location>
        <begin position="46"/>
        <end position="68"/>
    </location>
</feature>
<keyword evidence="5" id="KW-0472">Membrane</keyword>
<feature type="non-terminal residue" evidence="6">
    <location>
        <position position="1"/>
    </location>
</feature>
<dbReference type="PANTHER" id="PTHR34359:SF28">
    <property type="entry name" value="CLAVATA3_ESR (CLE)-RELATED PROTEIN 12"/>
    <property type="match status" value="1"/>
</dbReference>
<dbReference type="InterPro" id="IPR039618">
    <property type="entry name" value="CLE9-13"/>
</dbReference>
<evidence type="ECO:0000256" key="3">
    <source>
        <dbReference type="ARBA" id="ARBA00022782"/>
    </source>
</evidence>
<reference evidence="6 7" key="1">
    <citation type="journal article" date="2014" name="Agronomy (Basel)">
        <title>A Draft Genome Sequence for Ensete ventricosum, the Drought-Tolerant Tree Against Hunger.</title>
        <authorList>
            <person name="Harrison J."/>
            <person name="Moore K.A."/>
            <person name="Paszkiewicz K."/>
            <person name="Jones T."/>
            <person name="Grant M."/>
            <person name="Ambacheew D."/>
            <person name="Muzemil S."/>
            <person name="Studholme D.J."/>
        </authorList>
    </citation>
    <scope>NUCLEOTIDE SEQUENCE [LARGE SCALE GENOMIC DNA]</scope>
</reference>
<dbReference type="EMBL" id="AMZH03017839">
    <property type="protein sequence ID" value="RRT42437.1"/>
    <property type="molecule type" value="Genomic_DNA"/>
</dbReference>
<evidence type="ECO:0008006" key="8">
    <source>
        <dbReference type="Google" id="ProtNLM"/>
    </source>
</evidence>
<accession>A0A426XSF0</accession>
<evidence type="ECO:0000256" key="5">
    <source>
        <dbReference type="SAM" id="Phobius"/>
    </source>
</evidence>
<keyword evidence="2" id="KW-0217">Developmental protein</keyword>
<organism evidence="6 7">
    <name type="scientific">Ensete ventricosum</name>
    <name type="common">Abyssinian banana</name>
    <name type="synonym">Musa ensete</name>
    <dbReference type="NCBI Taxonomy" id="4639"/>
    <lineage>
        <taxon>Eukaryota</taxon>
        <taxon>Viridiplantae</taxon>
        <taxon>Streptophyta</taxon>
        <taxon>Embryophyta</taxon>
        <taxon>Tracheophyta</taxon>
        <taxon>Spermatophyta</taxon>
        <taxon>Magnoliopsida</taxon>
        <taxon>Liliopsida</taxon>
        <taxon>Zingiberales</taxon>
        <taxon>Musaceae</taxon>
        <taxon>Ensete</taxon>
    </lineage>
</organism>
<keyword evidence="5" id="KW-0812">Transmembrane</keyword>